<dbReference type="GO" id="GO:0034090">
    <property type="term" value="P:maintenance of meiotic sister chromatid cohesion"/>
    <property type="evidence" value="ECO:0007669"/>
    <property type="project" value="InterPro"/>
</dbReference>
<evidence type="ECO:0000313" key="3">
    <source>
        <dbReference type="Proteomes" id="UP000594263"/>
    </source>
</evidence>
<dbReference type="GO" id="GO:0045144">
    <property type="term" value="P:meiotic sister chromatid segregation"/>
    <property type="evidence" value="ECO:0007669"/>
    <property type="project" value="InterPro"/>
</dbReference>
<feature type="region of interest" description="Disordered" evidence="1">
    <location>
        <begin position="1"/>
        <end position="44"/>
    </location>
</feature>
<organism evidence="2 3">
    <name type="scientific">Kalanchoe fedtschenkoi</name>
    <name type="common">Lavender scallops</name>
    <name type="synonym">South American air plant</name>
    <dbReference type="NCBI Taxonomy" id="63787"/>
    <lineage>
        <taxon>Eukaryota</taxon>
        <taxon>Viridiplantae</taxon>
        <taxon>Streptophyta</taxon>
        <taxon>Embryophyta</taxon>
        <taxon>Tracheophyta</taxon>
        <taxon>Spermatophyta</taxon>
        <taxon>Magnoliopsida</taxon>
        <taxon>eudicotyledons</taxon>
        <taxon>Gunneridae</taxon>
        <taxon>Pentapetalae</taxon>
        <taxon>Saxifragales</taxon>
        <taxon>Crassulaceae</taxon>
        <taxon>Kalanchoe</taxon>
    </lineage>
</organism>
<evidence type="ECO:0000256" key="1">
    <source>
        <dbReference type="SAM" id="MobiDB-lite"/>
    </source>
</evidence>
<name>A0A7N0RE42_KALFE</name>
<evidence type="ECO:0000313" key="2">
    <source>
        <dbReference type="EnsemblPlants" id="Kaladp0008s0443.4.v1.1"/>
    </source>
</evidence>
<dbReference type="PANTHER" id="PTHR34373">
    <property type="entry name" value="SHUGOSHIN 2"/>
    <property type="match status" value="1"/>
</dbReference>
<protein>
    <recommendedName>
        <fullName evidence="4">Shugoshin C-terminal domain-containing protein</fullName>
    </recommendedName>
</protein>
<feature type="compositionally biased region" description="Polar residues" evidence="1">
    <location>
        <begin position="241"/>
        <end position="254"/>
    </location>
</feature>
<dbReference type="Proteomes" id="UP000594263">
    <property type="component" value="Unplaced"/>
</dbReference>
<accession>A0A7N0RE42</accession>
<feature type="region of interest" description="Disordered" evidence="1">
    <location>
        <begin position="238"/>
        <end position="272"/>
    </location>
</feature>
<dbReference type="EnsemblPlants" id="Kaladp0008s0443.4.v1.1">
    <property type="protein sequence ID" value="Kaladp0008s0443.4.v1.1"/>
    <property type="gene ID" value="Kaladp0008s0443.v1.1"/>
</dbReference>
<evidence type="ECO:0008006" key="4">
    <source>
        <dbReference type="Google" id="ProtNLM"/>
    </source>
</evidence>
<dbReference type="Gramene" id="Kaladp0008s0443.4.v1.1">
    <property type="protein sequence ID" value="Kaladp0008s0443.4.v1.1"/>
    <property type="gene ID" value="Kaladp0008s0443.v1.1"/>
</dbReference>
<reference evidence="2" key="1">
    <citation type="submission" date="2021-01" db="UniProtKB">
        <authorList>
            <consortium name="EnsemblPlants"/>
        </authorList>
    </citation>
    <scope>IDENTIFICATION</scope>
</reference>
<dbReference type="PANTHER" id="PTHR34373:SF8">
    <property type="entry name" value="SHUGOSHIN"/>
    <property type="match status" value="1"/>
</dbReference>
<proteinExistence type="predicted"/>
<sequence>MRQQKMRVTRSSSTGAARRRFTDITNMRRQPQPQPPQEEDAEDAMCPVSPSTRIYIDTLIKENMTLMRLIGERNKLIEMSGAEMLKMRSNMQRLQLQNLNLAQSNSFMLAELNIGREKIKSLQHEIICKDAMLKAERSATMVARETLDEHLEAGAQVHRLGRGVVSSHSMSRCMTLQRGADKEIAESKSPMMSLSGCCMRSQSARFKSQRSYHRQHFFELDDPDYLAYEPTDYLTHCRAQDPSQSSSVTGASQKTSERFQSCGGVQRSIRIR</sequence>
<dbReference type="InterPro" id="IPR044693">
    <property type="entry name" value="SGO_plant"/>
</dbReference>
<keyword evidence="3" id="KW-1185">Reference proteome</keyword>
<dbReference type="AlphaFoldDB" id="A0A7N0RE42"/>
<dbReference type="GO" id="GO:0000775">
    <property type="term" value="C:chromosome, centromeric region"/>
    <property type="evidence" value="ECO:0007669"/>
    <property type="project" value="InterPro"/>
</dbReference>